<organism evidence="1 2">
    <name type="scientific">Saponaria officinalis</name>
    <name type="common">Common soapwort</name>
    <name type="synonym">Lychnis saponaria</name>
    <dbReference type="NCBI Taxonomy" id="3572"/>
    <lineage>
        <taxon>Eukaryota</taxon>
        <taxon>Viridiplantae</taxon>
        <taxon>Streptophyta</taxon>
        <taxon>Embryophyta</taxon>
        <taxon>Tracheophyta</taxon>
        <taxon>Spermatophyta</taxon>
        <taxon>Magnoliopsida</taxon>
        <taxon>eudicotyledons</taxon>
        <taxon>Gunneridae</taxon>
        <taxon>Pentapetalae</taxon>
        <taxon>Caryophyllales</taxon>
        <taxon>Caryophyllaceae</taxon>
        <taxon>Caryophylleae</taxon>
        <taxon>Saponaria</taxon>
    </lineage>
</organism>
<dbReference type="Proteomes" id="UP001443914">
    <property type="component" value="Unassembled WGS sequence"/>
</dbReference>
<evidence type="ECO:0000313" key="2">
    <source>
        <dbReference type="Proteomes" id="UP001443914"/>
    </source>
</evidence>
<reference evidence="1 2" key="1">
    <citation type="submission" date="2024-03" db="EMBL/GenBank/DDBJ databases">
        <title>WGS assembly of Saponaria officinalis var. Norfolk2.</title>
        <authorList>
            <person name="Jenkins J."/>
            <person name="Shu S."/>
            <person name="Grimwood J."/>
            <person name="Barry K."/>
            <person name="Goodstein D."/>
            <person name="Schmutz J."/>
            <person name="Leebens-Mack J."/>
            <person name="Osbourn A."/>
        </authorList>
    </citation>
    <scope>NUCLEOTIDE SEQUENCE [LARGE SCALE GENOMIC DNA]</scope>
    <source>
        <strain evidence="2">cv. Norfolk2</strain>
        <strain evidence="1">JIC</strain>
        <tissue evidence="1">Leaf</tissue>
    </source>
</reference>
<gene>
    <name evidence="1" type="ORF">RND81_07G204000</name>
</gene>
<dbReference type="AlphaFoldDB" id="A0AAW1JQM9"/>
<dbReference type="EMBL" id="JBDFQZ010000007">
    <property type="protein sequence ID" value="KAK9707537.1"/>
    <property type="molecule type" value="Genomic_DNA"/>
</dbReference>
<comment type="caution">
    <text evidence="1">The sequence shown here is derived from an EMBL/GenBank/DDBJ whole genome shotgun (WGS) entry which is preliminary data.</text>
</comment>
<evidence type="ECO:0000313" key="1">
    <source>
        <dbReference type="EMBL" id="KAK9707537.1"/>
    </source>
</evidence>
<proteinExistence type="predicted"/>
<protein>
    <submittedName>
        <fullName evidence="1">Uncharacterized protein</fullName>
    </submittedName>
</protein>
<name>A0AAW1JQM9_SAPOF</name>
<accession>A0AAW1JQM9</accession>
<sequence length="441" mass="49598">MTSRSNCEGLLSTRLEEILESDDDARLVNLLRDHPNSDVDIINSLVNECVESDAYKCLFALIRGHVCNMHPTFDHLPDNTCAVTALAYVAHSCPDSQVINLMLTKCRATSLANLGCTIGSVHGLPIHFLLINLSLVEPLYFWYRGDSLLKLVFLLCYWETVLVSDIILELVISGAEYQMSCNHLKYGHKTCDNAYNCRSQVYSPFSKPILDSLRVLVKYTDSINDIALTILKNGGLRQFTALLLIAREKVIAPFDSGLTIHHYITAEIESIPKGKLNVEQEEYKCIFMDAQSLLALFDKTGDDLSSYCSSMQKPVPIEHVVNDICNLLIKNQVNVTEFDIGLYDCYKGYDFSAINLGTLMNENFSVGRAVHSTGPDLFFRSRPYRKSMPIPKLKCLQHLLYTTGACQARKMSTSIPHTGVSPLLPYLGYIPLKFIKRIRFL</sequence>
<dbReference type="EMBL" id="JBDFQZ010000007">
    <property type="protein sequence ID" value="KAK9707542.1"/>
    <property type="molecule type" value="Genomic_DNA"/>
</dbReference>
<keyword evidence="2" id="KW-1185">Reference proteome</keyword>